<dbReference type="RefSeq" id="WP_106593312.1">
    <property type="nucleotide sequence ID" value="NZ_PYGI01000034.1"/>
</dbReference>
<name>A0A2P8EI97_9GAMM</name>
<protein>
    <submittedName>
        <fullName evidence="2">Ion channel</fullName>
    </submittedName>
</protein>
<dbReference type="EMBL" id="PYGI01000034">
    <property type="protein sequence ID" value="PSL09192.1"/>
    <property type="molecule type" value="Genomic_DNA"/>
</dbReference>
<reference evidence="2 3" key="1">
    <citation type="submission" date="2018-03" db="EMBL/GenBank/DDBJ databases">
        <title>Genomic Encyclopedia of Archaeal and Bacterial Type Strains, Phase II (KMG-II): from individual species to whole genera.</title>
        <authorList>
            <person name="Goeker M."/>
        </authorList>
    </citation>
    <scope>NUCLEOTIDE SEQUENCE [LARGE SCALE GENOMIC DNA]</scope>
    <source>
        <strain evidence="2 3">DSM 17586</strain>
    </source>
</reference>
<evidence type="ECO:0000259" key="1">
    <source>
        <dbReference type="Pfam" id="PF07885"/>
    </source>
</evidence>
<dbReference type="OrthoDB" id="9813518at2"/>
<gene>
    <name evidence="2" type="ORF">CLV44_1345</name>
</gene>
<keyword evidence="3" id="KW-1185">Reference proteome</keyword>
<organism evidence="2 3">
    <name type="scientific">Marinobacterium halophilum</name>
    <dbReference type="NCBI Taxonomy" id="267374"/>
    <lineage>
        <taxon>Bacteria</taxon>
        <taxon>Pseudomonadati</taxon>
        <taxon>Pseudomonadota</taxon>
        <taxon>Gammaproteobacteria</taxon>
        <taxon>Oceanospirillales</taxon>
        <taxon>Oceanospirillaceae</taxon>
        <taxon>Marinobacterium</taxon>
    </lineage>
</organism>
<accession>A0A2P8EI97</accession>
<sequence>MIGIFAVIYKSFNICCDSSGDVLDTGWYDAFYFSVVTWTTLGYGDFKPTDSLKIFTMAEALMGQVFMAMLAGKVMYWLQKLDRGEKRIES</sequence>
<dbReference type="Proteomes" id="UP000242133">
    <property type="component" value="Unassembled WGS sequence"/>
</dbReference>
<evidence type="ECO:0000313" key="3">
    <source>
        <dbReference type="Proteomes" id="UP000242133"/>
    </source>
</evidence>
<dbReference type="InterPro" id="IPR013099">
    <property type="entry name" value="K_chnl_dom"/>
</dbReference>
<evidence type="ECO:0000313" key="2">
    <source>
        <dbReference type="EMBL" id="PSL09192.1"/>
    </source>
</evidence>
<dbReference type="Gene3D" id="1.10.287.70">
    <property type="match status" value="1"/>
</dbReference>
<dbReference type="AlphaFoldDB" id="A0A2P8EI97"/>
<dbReference type="Pfam" id="PF07885">
    <property type="entry name" value="Ion_trans_2"/>
    <property type="match status" value="1"/>
</dbReference>
<proteinExistence type="predicted"/>
<comment type="caution">
    <text evidence="2">The sequence shown here is derived from an EMBL/GenBank/DDBJ whole genome shotgun (WGS) entry which is preliminary data.</text>
</comment>
<dbReference type="SUPFAM" id="SSF81324">
    <property type="entry name" value="Voltage-gated potassium channels"/>
    <property type="match status" value="1"/>
</dbReference>
<feature type="domain" description="Potassium channel" evidence="1">
    <location>
        <begin position="4"/>
        <end position="79"/>
    </location>
</feature>